<accession>A0AA40CYU1</accession>
<feature type="coiled-coil region" evidence="1">
    <location>
        <begin position="821"/>
        <end position="848"/>
    </location>
</feature>
<dbReference type="AlphaFoldDB" id="A0AA40CYU1"/>
<keyword evidence="1" id="KW-0175">Coiled coil</keyword>
<evidence type="ECO:0000313" key="4">
    <source>
        <dbReference type="Proteomes" id="UP001174997"/>
    </source>
</evidence>
<comment type="caution">
    <text evidence="3">The sequence shown here is derived from an EMBL/GenBank/DDBJ whole genome shotgun (WGS) entry which is preliminary data.</text>
</comment>
<feature type="region of interest" description="Disordered" evidence="2">
    <location>
        <begin position="468"/>
        <end position="495"/>
    </location>
</feature>
<evidence type="ECO:0000256" key="1">
    <source>
        <dbReference type="SAM" id="Coils"/>
    </source>
</evidence>
<reference evidence="3" key="1">
    <citation type="submission" date="2023-06" db="EMBL/GenBank/DDBJ databases">
        <title>Genome-scale phylogeny and comparative genomics of the fungal order Sordariales.</title>
        <authorList>
            <consortium name="Lawrence Berkeley National Laboratory"/>
            <person name="Hensen N."/>
            <person name="Bonometti L."/>
            <person name="Westerberg I."/>
            <person name="Brannstrom I.O."/>
            <person name="Guillou S."/>
            <person name="Cros-Aarteil S."/>
            <person name="Calhoun S."/>
            <person name="Haridas S."/>
            <person name="Kuo A."/>
            <person name="Mondo S."/>
            <person name="Pangilinan J."/>
            <person name="Riley R."/>
            <person name="Labutti K."/>
            <person name="Andreopoulos B."/>
            <person name="Lipzen A."/>
            <person name="Chen C."/>
            <person name="Yanf M."/>
            <person name="Daum C."/>
            <person name="Ng V."/>
            <person name="Clum A."/>
            <person name="Steindorff A."/>
            <person name="Ohm R."/>
            <person name="Martin F."/>
            <person name="Silar P."/>
            <person name="Natvig D."/>
            <person name="Lalanne C."/>
            <person name="Gautier V."/>
            <person name="Ament-Velasquez S.L."/>
            <person name="Kruys A."/>
            <person name="Hutchinson M.I."/>
            <person name="Powell A.J."/>
            <person name="Barry K."/>
            <person name="Miller A.N."/>
            <person name="Grigoriev I.V."/>
            <person name="Debuchy R."/>
            <person name="Gladieux P."/>
            <person name="Thoren M.H."/>
            <person name="Johannesson H."/>
        </authorList>
    </citation>
    <scope>NUCLEOTIDE SEQUENCE</scope>
    <source>
        <strain evidence="3">CBS 307.81</strain>
    </source>
</reference>
<keyword evidence="4" id="KW-1185">Reference proteome</keyword>
<gene>
    <name evidence="3" type="ORF">QBC41DRAFT_263386</name>
</gene>
<name>A0AA40CYU1_9PEZI</name>
<dbReference type="Proteomes" id="UP001174997">
    <property type="component" value="Unassembled WGS sequence"/>
</dbReference>
<protein>
    <submittedName>
        <fullName evidence="3">Uncharacterized protein</fullName>
    </submittedName>
</protein>
<organism evidence="3 4">
    <name type="scientific">Cercophora samala</name>
    <dbReference type="NCBI Taxonomy" id="330535"/>
    <lineage>
        <taxon>Eukaryota</taxon>
        <taxon>Fungi</taxon>
        <taxon>Dikarya</taxon>
        <taxon>Ascomycota</taxon>
        <taxon>Pezizomycotina</taxon>
        <taxon>Sordariomycetes</taxon>
        <taxon>Sordariomycetidae</taxon>
        <taxon>Sordariales</taxon>
        <taxon>Lasiosphaeriaceae</taxon>
        <taxon>Cercophora</taxon>
    </lineage>
</organism>
<sequence length="868" mass="99960">MLIALISPARRLPATVVASRLKLFTCNARPQRRCLNLLQHSKSKWKTLPWDQTVYLRLLKEHKQAVERKDYTVAWGLPLMPFVFTRGTVVHAANLQHYVILLDRVSISVRLDDQKQEPVLTVDVFMLTSSMGYDNNRFRMWWSHLDTEPLLNDADVWNLYPRSEYDVRPEENPNLPLTKVSRLFQKEYSRPVMETGALTIPIKYLDSPVPHRWFSLTRESIDRLDPFTEHGLSTREFLAFCPAFGAPGVGLTDAYYHGHQEIYLPTGRWPFQDRTAVVFSRLEDTEEEKVRMVTAAKVLAHKFVEMGRVRTAKVKQLWLDEIISKALPRADYHKYPTPKTIALCALRIARALEKWRGTTIMIHVPRNMPQIPVQLLFKQVLTNMKGDTAVIVALMGRKLYGRIFDHESEQVRETFATEIVFKPPLKPAPVLTEPAPETTTQEDEMFKRLMEKFHSQHEQRIIREREEAEKARRKEERERQLAEAARQEEEKRQAKIQHEMELQKEAEKRRVAAERKELQIQKDVEGWYEAAVQYEIDASLRKEEESVIGATTQAEQTVYPSVEDAENEIEEAQLSEGSINIKDGAICIGKEGSITVMDGFLNKRDGSIIIKTGFVNMESGDIDFLRRDDRSRFQEDLSKLSISFEDGVSHPGGEGASDEGFDVDSGVDDAESNPDLIGLTEAEIKIADGYIEIEDGSIKVIGEEGFDDAKKILSSIRIKRGAIHIISGSASFKDGKDGFINCSFDISESTLAFKDGYSDIKVDDDSAVYSVRHWGTGYVPQIDRDNYSYGRWSYEPLVEIRDTARERIRKRQEEVARTARREWELEEEERLRNERERLRNEQLAQRRAAMLKGLSMSFVTDKKRKKKD</sequence>
<evidence type="ECO:0000256" key="2">
    <source>
        <dbReference type="SAM" id="MobiDB-lite"/>
    </source>
</evidence>
<proteinExistence type="predicted"/>
<dbReference type="EMBL" id="JAULSY010000230">
    <property type="protein sequence ID" value="KAK0654154.1"/>
    <property type="molecule type" value="Genomic_DNA"/>
</dbReference>
<evidence type="ECO:0000313" key="3">
    <source>
        <dbReference type="EMBL" id="KAK0654154.1"/>
    </source>
</evidence>